<evidence type="ECO:0000256" key="1">
    <source>
        <dbReference type="ARBA" id="ARBA00006464"/>
    </source>
</evidence>
<dbReference type="InterPro" id="IPR003362">
    <property type="entry name" value="Bact_transf"/>
</dbReference>
<dbReference type="AlphaFoldDB" id="A0A258FLX4"/>
<dbReference type="PANTHER" id="PTHR30576">
    <property type="entry name" value="COLANIC BIOSYNTHESIS UDP-GLUCOSE LIPID CARRIER TRANSFERASE"/>
    <property type="match status" value="1"/>
</dbReference>
<organism evidence="4 5">
    <name type="scientific">Brevundimonas subvibrioides</name>
    <dbReference type="NCBI Taxonomy" id="74313"/>
    <lineage>
        <taxon>Bacteria</taxon>
        <taxon>Pseudomonadati</taxon>
        <taxon>Pseudomonadota</taxon>
        <taxon>Alphaproteobacteria</taxon>
        <taxon>Caulobacterales</taxon>
        <taxon>Caulobacteraceae</taxon>
        <taxon>Brevundimonas</taxon>
    </lineage>
</organism>
<name>A0A258FLX4_9CAUL</name>
<dbReference type="GO" id="GO:0000271">
    <property type="term" value="P:polysaccharide biosynthetic process"/>
    <property type="evidence" value="ECO:0007669"/>
    <property type="project" value="UniProtKB-KW"/>
</dbReference>
<reference evidence="4 5" key="1">
    <citation type="submission" date="2017-03" db="EMBL/GenBank/DDBJ databases">
        <title>Lifting the veil on microbial sulfur biogeochemistry in mining wastewaters.</title>
        <authorList>
            <person name="Kantor R.S."/>
            <person name="Colenbrander Nelson T."/>
            <person name="Marshall S."/>
            <person name="Bennett D."/>
            <person name="Apte S."/>
            <person name="Camacho D."/>
            <person name="Thomas B.C."/>
            <person name="Warren L.A."/>
            <person name="Banfield J.F."/>
        </authorList>
    </citation>
    <scope>NUCLEOTIDE SEQUENCE [LARGE SCALE GENOMIC DNA]</scope>
    <source>
        <strain evidence="4">32-69-9</strain>
    </source>
</reference>
<comment type="similarity">
    <text evidence="1">Belongs to the bacterial sugar transferase family.</text>
</comment>
<dbReference type="GO" id="GO:0016780">
    <property type="term" value="F:phosphotransferase activity, for other substituted phosphate groups"/>
    <property type="evidence" value="ECO:0007669"/>
    <property type="project" value="TreeGrafter"/>
</dbReference>
<evidence type="ECO:0000313" key="4">
    <source>
        <dbReference type="EMBL" id="OYX33008.1"/>
    </source>
</evidence>
<proteinExistence type="inferred from homology"/>
<evidence type="ECO:0000256" key="2">
    <source>
        <dbReference type="ARBA" id="ARBA00023169"/>
    </source>
</evidence>
<evidence type="ECO:0000259" key="3">
    <source>
        <dbReference type="Pfam" id="PF02397"/>
    </source>
</evidence>
<dbReference type="Pfam" id="PF02397">
    <property type="entry name" value="Bac_transf"/>
    <property type="match status" value="1"/>
</dbReference>
<comment type="caution">
    <text evidence="4">The sequence shown here is derived from an EMBL/GenBank/DDBJ whole genome shotgun (WGS) entry which is preliminary data.</text>
</comment>
<feature type="domain" description="Bacterial sugar transferase" evidence="3">
    <location>
        <begin position="1"/>
        <end position="96"/>
    </location>
</feature>
<gene>
    <name evidence="4" type="ORF">B7Z01_10270</name>
</gene>
<accession>A0A258FLX4</accession>
<sequence>MTPVGRVLRRLKIDELPQLWNVARGKMSLVGPRPCLPMQTQLIEERRRRGVYEVRPGITGRGQTGGLDMSTPVELAVEDAIWSARPNLRDYVWLILITIFGKGRGDAIRT</sequence>
<evidence type="ECO:0000313" key="5">
    <source>
        <dbReference type="Proteomes" id="UP000215595"/>
    </source>
</evidence>
<keyword evidence="2" id="KW-0270">Exopolysaccharide synthesis</keyword>
<protein>
    <recommendedName>
        <fullName evidence="3">Bacterial sugar transferase domain-containing protein</fullName>
    </recommendedName>
</protein>
<dbReference type="Proteomes" id="UP000215595">
    <property type="component" value="Unassembled WGS sequence"/>
</dbReference>
<dbReference type="PANTHER" id="PTHR30576:SF10">
    <property type="entry name" value="SLL5057 PROTEIN"/>
    <property type="match status" value="1"/>
</dbReference>
<dbReference type="EMBL" id="NCEB01000019">
    <property type="protein sequence ID" value="OYX33008.1"/>
    <property type="molecule type" value="Genomic_DNA"/>
</dbReference>